<accession>A0A2P2D7Q6</accession>
<feature type="compositionally biased region" description="Basic and acidic residues" evidence="1">
    <location>
        <begin position="30"/>
        <end position="48"/>
    </location>
</feature>
<gene>
    <name evidence="2" type="ORF">LPTSP1_36870</name>
</gene>
<name>A0A2P2D7Q6_9LEPT</name>
<dbReference type="Proteomes" id="UP000245076">
    <property type="component" value="Unassembled WGS sequence"/>
</dbReference>
<organism evidence="2 3">
    <name type="scientific">Leptospira johnsonii</name>
    <dbReference type="NCBI Taxonomy" id="1917820"/>
    <lineage>
        <taxon>Bacteria</taxon>
        <taxon>Pseudomonadati</taxon>
        <taxon>Spirochaetota</taxon>
        <taxon>Spirochaetia</taxon>
        <taxon>Leptospirales</taxon>
        <taxon>Leptospiraceae</taxon>
        <taxon>Leptospira</taxon>
    </lineage>
</organism>
<proteinExistence type="predicted"/>
<reference evidence="2 3" key="1">
    <citation type="submission" date="2018-02" db="EMBL/GenBank/DDBJ databases">
        <title>Novel Leptospira species isolated from soil and water in Japan.</title>
        <authorList>
            <person name="Nakao R."/>
            <person name="Masuzawa T."/>
        </authorList>
    </citation>
    <scope>NUCLEOTIDE SEQUENCE [LARGE SCALE GENOMIC DNA]</scope>
    <source>
        <strain evidence="2 3">E8</strain>
    </source>
</reference>
<sequence length="69" mass="8543">MSGCFGNTRHDRWLENQVWEYYRECDANERHTEELEQAERERRDKEEAEMSIQYEWSESGEIILKEKEE</sequence>
<dbReference type="EMBL" id="BFAY01000013">
    <property type="protein sequence ID" value="GBF40669.1"/>
    <property type="molecule type" value="Genomic_DNA"/>
</dbReference>
<dbReference type="RefSeq" id="WP_108930271.1">
    <property type="nucleotide sequence ID" value="NZ_BFAY01000013.1"/>
</dbReference>
<evidence type="ECO:0000313" key="3">
    <source>
        <dbReference type="Proteomes" id="UP000245076"/>
    </source>
</evidence>
<protein>
    <submittedName>
        <fullName evidence="2">PAS domain S-box</fullName>
    </submittedName>
</protein>
<dbReference type="AlphaFoldDB" id="A0A2P2D7Q6"/>
<comment type="caution">
    <text evidence="2">The sequence shown here is derived from an EMBL/GenBank/DDBJ whole genome shotgun (WGS) entry which is preliminary data.</text>
</comment>
<evidence type="ECO:0000313" key="2">
    <source>
        <dbReference type="EMBL" id="GBF40669.1"/>
    </source>
</evidence>
<evidence type="ECO:0000256" key="1">
    <source>
        <dbReference type="SAM" id="MobiDB-lite"/>
    </source>
</evidence>
<keyword evidence="3" id="KW-1185">Reference proteome</keyword>
<feature type="region of interest" description="Disordered" evidence="1">
    <location>
        <begin position="30"/>
        <end position="51"/>
    </location>
</feature>